<organism evidence="5 6">
    <name type="scientific">Atractosteus spatula</name>
    <name type="common">Alligator gar</name>
    <name type="synonym">Lepisosteus spatula</name>
    <dbReference type="NCBI Taxonomy" id="7917"/>
    <lineage>
        <taxon>Eukaryota</taxon>
        <taxon>Metazoa</taxon>
        <taxon>Chordata</taxon>
        <taxon>Craniata</taxon>
        <taxon>Vertebrata</taxon>
        <taxon>Euteleostomi</taxon>
        <taxon>Actinopterygii</taxon>
        <taxon>Neopterygii</taxon>
        <taxon>Holostei</taxon>
        <taxon>Semionotiformes</taxon>
        <taxon>Lepisosteidae</taxon>
        <taxon>Atractosteus</taxon>
    </lineage>
</organism>
<dbReference type="GO" id="GO:0016020">
    <property type="term" value="C:membrane"/>
    <property type="evidence" value="ECO:0007669"/>
    <property type="project" value="TreeGrafter"/>
</dbReference>
<feature type="region of interest" description="Disordered" evidence="2">
    <location>
        <begin position="288"/>
        <end position="312"/>
    </location>
</feature>
<evidence type="ECO:0000256" key="1">
    <source>
        <dbReference type="ARBA" id="ARBA00009458"/>
    </source>
</evidence>
<dbReference type="Pfam" id="PF00452">
    <property type="entry name" value="Bcl-2"/>
    <property type="match status" value="1"/>
</dbReference>
<keyword evidence="3" id="KW-0472">Membrane</keyword>
<dbReference type="PANTHER" id="PTHR15758:SF2">
    <property type="entry name" value="BCL-2-LIKE PROTEIN 13"/>
    <property type="match status" value="1"/>
</dbReference>
<sequence>MAAAAAAASTTAVPEGFHYETKYVVLSYLGLISLDRPQGQQGATAEGAAQPEQSSQEKERAMQVKAEIEEELRLLEEEISASFDSTGFDCHTSPVFSPANPESSIEDCLAHLGSRVSEELGTPLHLALQTLLSAPLDYQQYKVAVDEVSAHCHGWNKVLVPLVLLQDVMRELTRQGERPLDLLLQLGVQYLEETAADYIIQQGGWGTVFSLEEEEDQGIIAEDSNDIYILTSDNSGQLSPPESLVATSSWQAESLPVSLSASQSWHTESLPVSIGPESWAQVTMDPEDIKSLDSNGGAEERSENNSSNSDIVHVEKEEIAEDEGAVSLAEILEVPGLQEGVLKELSSPASEEGAALQLHPPREKPASPAPEPSQTAAAEPQPVAQAEKPPAPVAEAKPVTEPAPPAGGEEKSAVEREPDVEPPAAVPVCHLEPVVPPPAPPKGETPPAAETVPPQEEPLPSVPEDIRVFLYGGAAVVAIVAVVVAAALVYKKK</sequence>
<accession>A0A8J7TDM3</accession>
<gene>
    <name evidence="5" type="primary">Bcl2l13</name>
    <name evidence="5" type="ORF">GTO95_0006766</name>
</gene>
<dbReference type="Proteomes" id="UP000736164">
    <property type="component" value="Unassembled WGS sequence"/>
</dbReference>
<feature type="compositionally biased region" description="Low complexity" evidence="2">
    <location>
        <begin position="40"/>
        <end position="53"/>
    </location>
</feature>
<dbReference type="EMBL" id="JAAWVO010042931">
    <property type="protein sequence ID" value="MBN3319016.1"/>
    <property type="molecule type" value="Genomic_DNA"/>
</dbReference>
<dbReference type="Gene3D" id="1.10.437.10">
    <property type="entry name" value="Blc2-like"/>
    <property type="match status" value="1"/>
</dbReference>
<dbReference type="GO" id="GO:0006915">
    <property type="term" value="P:apoptotic process"/>
    <property type="evidence" value="ECO:0007669"/>
    <property type="project" value="InterPro"/>
</dbReference>
<keyword evidence="6" id="KW-1185">Reference proteome</keyword>
<dbReference type="InterPro" id="IPR042398">
    <property type="entry name" value="BCL2L13"/>
</dbReference>
<feature type="region of interest" description="Disordered" evidence="2">
    <location>
        <begin position="344"/>
        <end position="460"/>
    </location>
</feature>
<dbReference type="InterPro" id="IPR046371">
    <property type="entry name" value="Bcl-2_BH1-3"/>
</dbReference>
<reference evidence="5" key="1">
    <citation type="journal article" date="2021" name="Cell">
        <title>Tracing the genetic footprints of vertebrate landing in non-teleost ray-finned fishes.</title>
        <authorList>
            <person name="Bi X."/>
            <person name="Wang K."/>
            <person name="Yang L."/>
            <person name="Pan H."/>
            <person name="Jiang H."/>
            <person name="Wei Q."/>
            <person name="Fang M."/>
            <person name="Yu H."/>
            <person name="Zhu C."/>
            <person name="Cai Y."/>
            <person name="He Y."/>
            <person name="Gan X."/>
            <person name="Zeng H."/>
            <person name="Yu D."/>
            <person name="Zhu Y."/>
            <person name="Jiang H."/>
            <person name="Qiu Q."/>
            <person name="Yang H."/>
            <person name="Zhang Y.E."/>
            <person name="Wang W."/>
            <person name="Zhu M."/>
            <person name="He S."/>
            <person name="Zhang G."/>
        </authorList>
    </citation>
    <scope>NUCLEOTIDE SEQUENCE</scope>
    <source>
        <strain evidence="5">Allg_001</strain>
    </source>
</reference>
<feature type="non-terminal residue" evidence="5">
    <location>
        <position position="1"/>
    </location>
</feature>
<proteinExistence type="inferred from homology"/>
<feature type="compositionally biased region" description="Basic and acidic residues" evidence="2">
    <location>
        <begin position="408"/>
        <end position="419"/>
    </location>
</feature>
<evidence type="ECO:0000256" key="3">
    <source>
        <dbReference type="SAM" id="Phobius"/>
    </source>
</evidence>
<evidence type="ECO:0000313" key="6">
    <source>
        <dbReference type="Proteomes" id="UP000736164"/>
    </source>
</evidence>
<feature type="non-terminal residue" evidence="5">
    <location>
        <position position="493"/>
    </location>
</feature>
<keyword evidence="3" id="KW-1133">Transmembrane helix</keyword>
<feature type="domain" description="Bcl-2 Bcl-2 homology region 1-3" evidence="4">
    <location>
        <begin position="109"/>
        <end position="205"/>
    </location>
</feature>
<evidence type="ECO:0000313" key="5">
    <source>
        <dbReference type="EMBL" id="MBN3319016.1"/>
    </source>
</evidence>
<dbReference type="FunFam" id="1.10.437.10:FF:000015">
    <property type="entry name" value="BCL2 like 13"/>
    <property type="match status" value="1"/>
</dbReference>
<name>A0A8J7TDM3_ATRSP</name>
<dbReference type="GO" id="GO:0005739">
    <property type="term" value="C:mitochondrion"/>
    <property type="evidence" value="ECO:0007669"/>
    <property type="project" value="TreeGrafter"/>
</dbReference>
<feature type="compositionally biased region" description="Pro residues" evidence="2">
    <location>
        <begin position="434"/>
        <end position="444"/>
    </location>
</feature>
<evidence type="ECO:0000259" key="4">
    <source>
        <dbReference type="Pfam" id="PF00452"/>
    </source>
</evidence>
<dbReference type="InterPro" id="IPR036834">
    <property type="entry name" value="Bcl-2-like_sf"/>
</dbReference>
<keyword evidence="3" id="KW-0812">Transmembrane</keyword>
<dbReference type="GO" id="GO:0042981">
    <property type="term" value="P:regulation of apoptotic process"/>
    <property type="evidence" value="ECO:0007669"/>
    <property type="project" value="InterPro"/>
</dbReference>
<protein>
    <submittedName>
        <fullName evidence="5">B2L13 protein</fullName>
    </submittedName>
</protein>
<comment type="caution">
    <text evidence="5">The sequence shown here is derived from an EMBL/GenBank/DDBJ whole genome shotgun (WGS) entry which is preliminary data.</text>
</comment>
<feature type="compositionally biased region" description="Low complexity" evidence="2">
    <location>
        <begin position="374"/>
        <end position="400"/>
    </location>
</feature>
<evidence type="ECO:0000256" key="2">
    <source>
        <dbReference type="SAM" id="MobiDB-lite"/>
    </source>
</evidence>
<dbReference type="AlphaFoldDB" id="A0A8J7TDM3"/>
<dbReference type="SUPFAM" id="SSF56854">
    <property type="entry name" value="Bcl-2 inhibitors of programmed cell death"/>
    <property type="match status" value="1"/>
</dbReference>
<comment type="similarity">
    <text evidence="1">Belongs to the Bcl-2 family.</text>
</comment>
<dbReference type="PANTHER" id="PTHR15758">
    <property type="entry name" value="BCL-2-LIKE PROTEIN 13"/>
    <property type="match status" value="1"/>
</dbReference>
<feature type="transmembrane region" description="Helical" evidence="3">
    <location>
        <begin position="468"/>
        <end position="490"/>
    </location>
</feature>
<feature type="region of interest" description="Disordered" evidence="2">
    <location>
        <begin position="40"/>
        <end position="61"/>
    </location>
</feature>